<feature type="transmembrane region" description="Helical" evidence="1">
    <location>
        <begin position="50"/>
        <end position="70"/>
    </location>
</feature>
<dbReference type="InterPro" id="IPR036259">
    <property type="entry name" value="MFS_trans_sf"/>
</dbReference>
<evidence type="ECO:0000313" key="3">
    <source>
        <dbReference type="Proteomes" id="UP000187085"/>
    </source>
</evidence>
<dbReference type="STRING" id="554083.BKD30_09310"/>
<evidence type="ECO:0008006" key="4">
    <source>
        <dbReference type="Google" id="ProtNLM"/>
    </source>
</evidence>
<dbReference type="Gene3D" id="1.20.1250.20">
    <property type="entry name" value="MFS general substrate transporter like domains"/>
    <property type="match status" value="2"/>
</dbReference>
<feature type="transmembrane region" description="Helical" evidence="1">
    <location>
        <begin position="364"/>
        <end position="388"/>
    </location>
</feature>
<dbReference type="SUPFAM" id="SSF103473">
    <property type="entry name" value="MFS general substrate transporter"/>
    <property type="match status" value="1"/>
</dbReference>
<feature type="transmembrane region" description="Helical" evidence="1">
    <location>
        <begin position="275"/>
        <end position="299"/>
    </location>
</feature>
<dbReference type="PANTHER" id="PTHR23523:SF2">
    <property type="entry name" value="2-NITROIMIDAZOLE TRANSPORTER"/>
    <property type="match status" value="1"/>
</dbReference>
<dbReference type="AlphaFoldDB" id="A0A1R1L9E4"/>
<protein>
    <recommendedName>
        <fullName evidence="4">MFS transporter</fullName>
    </recommendedName>
</protein>
<dbReference type="Pfam" id="PF07690">
    <property type="entry name" value="MFS_1"/>
    <property type="match status" value="1"/>
</dbReference>
<reference evidence="2 3" key="1">
    <citation type="submission" date="2016-12" db="EMBL/GenBank/DDBJ databases">
        <title>Draft genome of Tersicoccus phoenicis 1P05MA.</title>
        <authorList>
            <person name="Nakajima Y."/>
            <person name="Yoshizawa S."/>
            <person name="Nakamura K."/>
            <person name="Ogura Y."/>
            <person name="Hayashi T."/>
            <person name="Kogure K."/>
        </authorList>
    </citation>
    <scope>NUCLEOTIDE SEQUENCE [LARGE SCALE GENOMIC DNA]</scope>
    <source>
        <strain evidence="2 3">1p05MA</strain>
    </source>
</reference>
<dbReference type="GO" id="GO:0022857">
    <property type="term" value="F:transmembrane transporter activity"/>
    <property type="evidence" value="ECO:0007669"/>
    <property type="project" value="InterPro"/>
</dbReference>
<organism evidence="2 3">
    <name type="scientific">Tersicoccus phoenicis</name>
    <dbReference type="NCBI Taxonomy" id="554083"/>
    <lineage>
        <taxon>Bacteria</taxon>
        <taxon>Bacillati</taxon>
        <taxon>Actinomycetota</taxon>
        <taxon>Actinomycetes</taxon>
        <taxon>Micrococcales</taxon>
        <taxon>Micrococcaceae</taxon>
        <taxon>Tersicoccus</taxon>
    </lineage>
</organism>
<feature type="transmembrane region" description="Helical" evidence="1">
    <location>
        <begin position="165"/>
        <end position="184"/>
    </location>
</feature>
<comment type="caution">
    <text evidence="2">The sequence shown here is derived from an EMBL/GenBank/DDBJ whole genome shotgun (WGS) entry which is preliminary data.</text>
</comment>
<proteinExistence type="predicted"/>
<accession>A0A1R1L9E4</accession>
<keyword evidence="3" id="KW-1185">Reference proteome</keyword>
<keyword evidence="1" id="KW-0812">Transmembrane</keyword>
<evidence type="ECO:0000256" key="1">
    <source>
        <dbReference type="SAM" id="Phobius"/>
    </source>
</evidence>
<feature type="transmembrane region" description="Helical" evidence="1">
    <location>
        <begin position="241"/>
        <end position="263"/>
    </location>
</feature>
<dbReference type="OrthoDB" id="5317164at2"/>
<dbReference type="Proteomes" id="UP000187085">
    <property type="component" value="Unassembled WGS sequence"/>
</dbReference>
<evidence type="ECO:0000313" key="2">
    <source>
        <dbReference type="EMBL" id="OMH24101.1"/>
    </source>
</evidence>
<gene>
    <name evidence="2" type="ORF">BKD30_09310</name>
</gene>
<keyword evidence="1" id="KW-1133">Transmembrane helix</keyword>
<feature type="transmembrane region" description="Helical" evidence="1">
    <location>
        <begin position="331"/>
        <end position="352"/>
    </location>
</feature>
<dbReference type="InterPro" id="IPR011701">
    <property type="entry name" value="MFS"/>
</dbReference>
<feature type="transmembrane region" description="Helical" evidence="1">
    <location>
        <begin position="101"/>
        <end position="120"/>
    </location>
</feature>
<dbReference type="InterPro" id="IPR052524">
    <property type="entry name" value="MFS_Cyanate_Porter"/>
</dbReference>
<dbReference type="PANTHER" id="PTHR23523">
    <property type="match status" value="1"/>
</dbReference>
<feature type="transmembrane region" description="Helical" evidence="1">
    <location>
        <begin position="306"/>
        <end position="325"/>
    </location>
</feature>
<sequence length="432" mass="45213">MELTRWQGRWLALVGIMLLAFTLRVAVTDVTPLIGTITRDVPLNATTTGLLGMLPPVAFAVFGALTPVLLRRISGEWLAVLAMVVSIIGQVGRALTSGTTVFLTLSVLAVAGLGVGNVLLPPLVKKYFPDAIGLVTALYVTILALSTAVPPLVAVPLAEATDWRISTGAWAIACLVAAVPWLALARGRGAGPDVAVVRAPDAQIPTGELPAVEQRVVEQAGVEQPVSRAPATVVKPWRSPLAWGLVAMMGFTSFNTFSMFTWLPQIVQDAGLDRAGGGAMLSLFAFIGMPLSLIVPVLAARMRNPFPLCLIGVVTYAAGYLGLLGASASTVWWWVCLMGVGQASFPLALVLINLRTRTYRGAQALSGFAQGLGYAFASLGPLFVGIVHEATGGWLVPVLLLCGGLVIVAVGGAVCCRPRTLEDELGLPAAHR</sequence>
<feature type="transmembrane region" description="Helical" evidence="1">
    <location>
        <begin position="77"/>
        <end position="95"/>
    </location>
</feature>
<name>A0A1R1L9E4_9MICC</name>
<keyword evidence="1" id="KW-0472">Membrane</keyword>
<feature type="transmembrane region" description="Helical" evidence="1">
    <location>
        <begin position="394"/>
        <end position="416"/>
    </location>
</feature>
<feature type="transmembrane region" description="Helical" evidence="1">
    <location>
        <begin position="132"/>
        <end position="153"/>
    </location>
</feature>
<dbReference type="RefSeq" id="WP_076704202.1">
    <property type="nucleotide sequence ID" value="NZ_MRDE01000064.1"/>
</dbReference>
<dbReference type="EMBL" id="MRDE01000064">
    <property type="protein sequence ID" value="OMH24101.1"/>
    <property type="molecule type" value="Genomic_DNA"/>
</dbReference>